<dbReference type="InterPro" id="IPR016174">
    <property type="entry name" value="Di-haem_cyt_TM"/>
</dbReference>
<organism evidence="8 9">
    <name type="scientific">Azospirillum argentinense</name>
    <dbReference type="NCBI Taxonomy" id="2970906"/>
    <lineage>
        <taxon>Bacteria</taxon>
        <taxon>Pseudomonadati</taxon>
        <taxon>Pseudomonadota</taxon>
        <taxon>Alphaproteobacteria</taxon>
        <taxon>Rhodospirillales</taxon>
        <taxon>Azospirillaceae</taxon>
        <taxon>Azospirillum</taxon>
    </lineage>
</organism>
<feature type="transmembrane region" description="Helical" evidence="6">
    <location>
        <begin position="214"/>
        <end position="234"/>
    </location>
</feature>
<accession>A0A060DI74</accession>
<evidence type="ECO:0000259" key="7">
    <source>
        <dbReference type="Pfam" id="PF01292"/>
    </source>
</evidence>
<dbReference type="GO" id="GO:0020037">
    <property type="term" value="F:heme binding"/>
    <property type="evidence" value="ECO:0007669"/>
    <property type="project" value="TreeGrafter"/>
</dbReference>
<reference evidence="8 9" key="1">
    <citation type="journal article" date="2014" name="Genome Announc.">
        <title>Complete Genome Sequence of the Model Rhizosphere Strain Azospirillum brasilense Az39, Successfully Applied in Agriculture.</title>
        <authorList>
            <person name="Rivera D."/>
            <person name="Revale S."/>
            <person name="Molina R."/>
            <person name="Gualpa J."/>
            <person name="Puente M."/>
            <person name="Maroniche G."/>
            <person name="Paris G."/>
            <person name="Baker D."/>
            <person name="Clavijo B."/>
            <person name="McLay K."/>
            <person name="Spaepen S."/>
            <person name="Perticari A."/>
            <person name="Vazquez M."/>
            <person name="Wisniewski-Dye F."/>
            <person name="Watkins C."/>
            <person name="Martinez-Abarca F."/>
            <person name="Vanderleyden J."/>
            <person name="Cassan F."/>
        </authorList>
    </citation>
    <scope>NUCLEOTIDE SEQUENCE [LARGE SCALE GENOMIC DNA]</scope>
    <source>
        <strain evidence="8 9">Az39</strain>
    </source>
</reference>
<comment type="subcellular location">
    <subcellularLocation>
        <location evidence="1">Cell membrane</location>
        <topology evidence="1">Multi-pass membrane protein</topology>
    </subcellularLocation>
</comment>
<dbReference type="GO" id="GO:0005886">
    <property type="term" value="C:plasma membrane"/>
    <property type="evidence" value="ECO:0007669"/>
    <property type="project" value="UniProtKB-SubCell"/>
</dbReference>
<proteinExistence type="predicted"/>
<evidence type="ECO:0000256" key="1">
    <source>
        <dbReference type="ARBA" id="ARBA00004651"/>
    </source>
</evidence>
<feature type="transmembrane region" description="Helical" evidence="6">
    <location>
        <begin position="162"/>
        <end position="184"/>
    </location>
</feature>
<feature type="transmembrane region" description="Helical" evidence="6">
    <location>
        <begin position="112"/>
        <end position="133"/>
    </location>
</feature>
<keyword evidence="5 6" id="KW-0472">Membrane</keyword>
<feature type="domain" description="Cytochrome b561 bacterial/Ni-hydrogenase" evidence="7">
    <location>
        <begin position="18"/>
        <end position="196"/>
    </location>
</feature>
<sequence length="235" mass="24594">MVVGNTTNRTKARREVAVWDLPTRLFHWSLVLLVTVAVVSAKTDRMTIHMLAGEAILALLLFRLVWGLIGSQTARFSHFVKGPRAVLAYACGMLRAGRGGTEPEPVVGHNPMGGLMVLALLGALTLQAVAGLFTSDDILVDGPLVALASGSVVAGFSTLHRILADGILILIGVHVLAVLAYLLVKRDNLIRPMVTGRKAIPADAPVDSPKRRPATLALAVLAAAAGLVAAVVQAG</sequence>
<name>A0A060DI74_9PROT</name>
<protein>
    <submittedName>
        <fullName evidence="8">Cytochrome B</fullName>
    </submittedName>
</protein>
<evidence type="ECO:0000313" key="8">
    <source>
        <dbReference type="EMBL" id="AIB12602.1"/>
    </source>
</evidence>
<evidence type="ECO:0000256" key="5">
    <source>
        <dbReference type="ARBA" id="ARBA00023136"/>
    </source>
</evidence>
<evidence type="ECO:0000256" key="6">
    <source>
        <dbReference type="SAM" id="Phobius"/>
    </source>
</evidence>
<dbReference type="AlphaFoldDB" id="A0A060DI74"/>
<feature type="transmembrane region" description="Helical" evidence="6">
    <location>
        <begin position="25"/>
        <end position="41"/>
    </location>
</feature>
<dbReference type="RefSeq" id="WP_038529413.1">
    <property type="nucleotide sequence ID" value="NZ_CP007793.1"/>
</dbReference>
<evidence type="ECO:0000256" key="4">
    <source>
        <dbReference type="ARBA" id="ARBA00022989"/>
    </source>
</evidence>
<dbReference type="KEGG" id="abq:ABAZ39_11475"/>
<dbReference type="EMBL" id="CP007793">
    <property type="protein sequence ID" value="AIB12602.1"/>
    <property type="molecule type" value="Genomic_DNA"/>
</dbReference>
<keyword evidence="4 6" id="KW-1133">Transmembrane helix</keyword>
<dbReference type="Pfam" id="PF01292">
    <property type="entry name" value="Ni_hydr_CYTB"/>
    <property type="match status" value="1"/>
</dbReference>
<dbReference type="Proteomes" id="UP000027186">
    <property type="component" value="Chromosome"/>
</dbReference>
<feature type="transmembrane region" description="Helical" evidence="6">
    <location>
        <begin position="48"/>
        <end position="69"/>
    </location>
</feature>
<gene>
    <name evidence="8" type="ORF">ABAZ39_11475</name>
</gene>
<dbReference type="GO" id="GO:0022904">
    <property type="term" value="P:respiratory electron transport chain"/>
    <property type="evidence" value="ECO:0007669"/>
    <property type="project" value="InterPro"/>
</dbReference>
<dbReference type="InterPro" id="IPR011577">
    <property type="entry name" value="Cyt_b561_bac/Ni-Hgenase"/>
</dbReference>
<dbReference type="InterPro" id="IPR051542">
    <property type="entry name" value="Hydrogenase_cytochrome"/>
</dbReference>
<evidence type="ECO:0000256" key="3">
    <source>
        <dbReference type="ARBA" id="ARBA00022692"/>
    </source>
</evidence>
<dbReference type="GO" id="GO:0009055">
    <property type="term" value="F:electron transfer activity"/>
    <property type="evidence" value="ECO:0007669"/>
    <property type="project" value="InterPro"/>
</dbReference>
<evidence type="ECO:0000313" key="9">
    <source>
        <dbReference type="Proteomes" id="UP000027186"/>
    </source>
</evidence>
<keyword evidence="3 6" id="KW-0812">Transmembrane</keyword>
<dbReference type="SUPFAM" id="SSF81342">
    <property type="entry name" value="Transmembrane di-heme cytochromes"/>
    <property type="match status" value="1"/>
</dbReference>
<dbReference type="PANTHER" id="PTHR30485">
    <property type="entry name" value="NI/FE-HYDROGENASE 1 B-TYPE CYTOCHROME SUBUNIT"/>
    <property type="match status" value="1"/>
</dbReference>
<dbReference type="PANTHER" id="PTHR30485:SF2">
    <property type="entry name" value="BLL0597 PROTEIN"/>
    <property type="match status" value="1"/>
</dbReference>
<evidence type="ECO:0000256" key="2">
    <source>
        <dbReference type="ARBA" id="ARBA00022475"/>
    </source>
</evidence>
<keyword evidence="2" id="KW-1003">Cell membrane</keyword>
<dbReference type="Gene3D" id="1.20.950.20">
    <property type="entry name" value="Transmembrane di-heme cytochromes, Chain C"/>
    <property type="match status" value="1"/>
</dbReference>